<evidence type="ECO:0000313" key="2">
    <source>
        <dbReference type="EMBL" id="KAK4097594.1"/>
    </source>
</evidence>
<dbReference type="AlphaFoldDB" id="A0AAN6PVV3"/>
<feature type="compositionally biased region" description="Low complexity" evidence="1">
    <location>
        <begin position="269"/>
        <end position="278"/>
    </location>
</feature>
<dbReference type="Proteomes" id="UP001305647">
    <property type="component" value="Unassembled WGS sequence"/>
</dbReference>
<feature type="region of interest" description="Disordered" evidence="1">
    <location>
        <begin position="1"/>
        <end position="205"/>
    </location>
</feature>
<evidence type="ECO:0000256" key="1">
    <source>
        <dbReference type="SAM" id="MobiDB-lite"/>
    </source>
</evidence>
<dbReference type="EMBL" id="MU863672">
    <property type="protein sequence ID" value="KAK4097594.1"/>
    <property type="molecule type" value="Genomic_DNA"/>
</dbReference>
<feature type="compositionally biased region" description="Low complexity" evidence="1">
    <location>
        <begin position="54"/>
        <end position="71"/>
    </location>
</feature>
<comment type="caution">
    <text evidence="2">The sequence shown here is derived from an EMBL/GenBank/DDBJ whole genome shotgun (WGS) entry which is preliminary data.</text>
</comment>
<reference evidence="2" key="2">
    <citation type="submission" date="2023-05" db="EMBL/GenBank/DDBJ databases">
        <authorList>
            <consortium name="Lawrence Berkeley National Laboratory"/>
            <person name="Steindorff A."/>
            <person name="Hensen N."/>
            <person name="Bonometti L."/>
            <person name="Westerberg I."/>
            <person name="Brannstrom I.O."/>
            <person name="Guillou S."/>
            <person name="Cros-Aarteil S."/>
            <person name="Calhoun S."/>
            <person name="Haridas S."/>
            <person name="Kuo A."/>
            <person name="Mondo S."/>
            <person name="Pangilinan J."/>
            <person name="Riley R."/>
            <person name="Labutti K."/>
            <person name="Andreopoulos B."/>
            <person name="Lipzen A."/>
            <person name="Chen C."/>
            <person name="Yanf M."/>
            <person name="Daum C."/>
            <person name="Ng V."/>
            <person name="Clum A."/>
            <person name="Ohm R."/>
            <person name="Martin F."/>
            <person name="Silar P."/>
            <person name="Natvig D."/>
            <person name="Lalanne C."/>
            <person name="Gautier V."/>
            <person name="Ament-Velasquez S.L."/>
            <person name="Kruys A."/>
            <person name="Hutchinson M.I."/>
            <person name="Powell A.J."/>
            <person name="Barry K."/>
            <person name="Miller A.N."/>
            <person name="Grigoriev I.V."/>
            <person name="Debuchy R."/>
            <person name="Gladieux P."/>
            <person name="Thoren M.H."/>
            <person name="Johannesson H."/>
        </authorList>
    </citation>
    <scope>NUCLEOTIDE SEQUENCE</scope>
    <source>
        <strain evidence="2">CBS 757.83</strain>
    </source>
</reference>
<evidence type="ECO:0000313" key="3">
    <source>
        <dbReference type="Proteomes" id="UP001305647"/>
    </source>
</evidence>
<feature type="compositionally biased region" description="Low complexity" evidence="1">
    <location>
        <begin position="21"/>
        <end position="34"/>
    </location>
</feature>
<proteinExistence type="predicted"/>
<name>A0AAN6PVV3_9PEZI</name>
<sequence>MTHNGAPSHGAQYLPYRPTMQQDEAQQQQQQQQNQPPPAKIGQHAVAAHHEGFQPYKPQQEQQQQFQAQHPARPTHHHQPMSPPPDAGQKSPGGMTPAPLRLGRKPVSSPTMSHGTPPLAQAQAQAQQGYFPTPTPSPSPYAAGTGNHQPQAPAQHHGSHHHPQVFGYNPGIQTPPATQPLHATQGQMAQGQPTPPAFHDAGWSPAFLSELPGSVPYDGSNQTWKALAAQPLQPAKASQPSSQVAELGSGADPRDDLPSQQVTVQPAEAPRANASTTPAPTPAPTAADSEGLIPVEKPAPPDHEGLIPFHPADTNVPASTTGLRGGPTPTVNFSISAGHRHRHTSTPLARASDVATSIPGLEQSEFATTALTCIHDK</sequence>
<feature type="compositionally biased region" description="Low complexity" evidence="1">
    <location>
        <begin position="230"/>
        <end position="243"/>
    </location>
</feature>
<accession>A0AAN6PVV3</accession>
<organism evidence="2 3">
    <name type="scientific">Parathielavia hyrcaniae</name>
    <dbReference type="NCBI Taxonomy" id="113614"/>
    <lineage>
        <taxon>Eukaryota</taxon>
        <taxon>Fungi</taxon>
        <taxon>Dikarya</taxon>
        <taxon>Ascomycota</taxon>
        <taxon>Pezizomycotina</taxon>
        <taxon>Sordariomycetes</taxon>
        <taxon>Sordariomycetidae</taxon>
        <taxon>Sordariales</taxon>
        <taxon>Chaetomiaceae</taxon>
        <taxon>Parathielavia</taxon>
    </lineage>
</organism>
<feature type="region of interest" description="Disordered" evidence="1">
    <location>
        <begin position="230"/>
        <end position="302"/>
    </location>
</feature>
<reference evidence="2" key="1">
    <citation type="journal article" date="2023" name="Mol. Phylogenet. Evol.">
        <title>Genome-scale phylogeny and comparative genomics of the fungal order Sordariales.</title>
        <authorList>
            <person name="Hensen N."/>
            <person name="Bonometti L."/>
            <person name="Westerberg I."/>
            <person name="Brannstrom I.O."/>
            <person name="Guillou S."/>
            <person name="Cros-Aarteil S."/>
            <person name="Calhoun S."/>
            <person name="Haridas S."/>
            <person name="Kuo A."/>
            <person name="Mondo S."/>
            <person name="Pangilinan J."/>
            <person name="Riley R."/>
            <person name="LaButti K."/>
            <person name="Andreopoulos B."/>
            <person name="Lipzen A."/>
            <person name="Chen C."/>
            <person name="Yan M."/>
            <person name="Daum C."/>
            <person name="Ng V."/>
            <person name="Clum A."/>
            <person name="Steindorff A."/>
            <person name="Ohm R.A."/>
            <person name="Martin F."/>
            <person name="Silar P."/>
            <person name="Natvig D.O."/>
            <person name="Lalanne C."/>
            <person name="Gautier V."/>
            <person name="Ament-Velasquez S.L."/>
            <person name="Kruys A."/>
            <person name="Hutchinson M.I."/>
            <person name="Powell A.J."/>
            <person name="Barry K."/>
            <person name="Miller A.N."/>
            <person name="Grigoriev I.V."/>
            <person name="Debuchy R."/>
            <person name="Gladieux P."/>
            <person name="Hiltunen Thoren M."/>
            <person name="Johannesson H."/>
        </authorList>
    </citation>
    <scope>NUCLEOTIDE SEQUENCE</scope>
    <source>
        <strain evidence="2">CBS 757.83</strain>
    </source>
</reference>
<protein>
    <submittedName>
        <fullName evidence="2">Uncharacterized protein</fullName>
    </submittedName>
</protein>
<gene>
    <name evidence="2" type="ORF">N658DRAFT_510287</name>
</gene>
<keyword evidence="3" id="KW-1185">Reference proteome</keyword>
<feature type="compositionally biased region" description="Polar residues" evidence="1">
    <location>
        <begin position="171"/>
        <end position="192"/>
    </location>
</feature>